<protein>
    <recommendedName>
        <fullName evidence="3">Endoribonuclease YbeY</fullName>
        <ecNumber evidence="3">3.1.-.-</ecNumber>
    </recommendedName>
</protein>
<keyword evidence="3" id="KW-0698">rRNA processing</keyword>
<dbReference type="PANTHER" id="PTHR46986:SF1">
    <property type="entry name" value="ENDORIBONUCLEASE YBEY, CHLOROPLASTIC"/>
    <property type="match status" value="1"/>
</dbReference>
<proteinExistence type="inferred from homology"/>
<evidence type="ECO:0000313" key="4">
    <source>
        <dbReference type="EMBL" id="MBW0145585.1"/>
    </source>
</evidence>
<dbReference type="Pfam" id="PF02130">
    <property type="entry name" value="YbeY"/>
    <property type="match status" value="1"/>
</dbReference>
<comment type="caution">
    <text evidence="4">The sequence shown here is derived from an EMBL/GenBank/DDBJ whole genome shotgun (WGS) entry which is preliminary data.</text>
</comment>
<keyword evidence="3" id="KW-0255">Endonuclease</keyword>
<evidence type="ECO:0000313" key="5">
    <source>
        <dbReference type="Proteomes" id="UP000698028"/>
    </source>
</evidence>
<gene>
    <name evidence="3 4" type="primary">ybeY</name>
    <name evidence="4" type="ORF">KTQ36_09805</name>
</gene>
<keyword evidence="3" id="KW-0540">Nuclease</keyword>
<name>A0ABS6V7P3_9SPHN</name>
<keyword evidence="2 3" id="KW-0862">Zinc</keyword>
<keyword evidence="1 3" id="KW-0479">Metal-binding</keyword>
<dbReference type="EC" id="3.1.-.-" evidence="3"/>
<sequence length="168" mass="18276">MLDLVLETDPEWESSGTDWAVVADRAVRAAVSASAFPQLLATERLVELSMSLATDDDVHTLNEQWRGKDKPTNVLSFPMTDADELDAEPSSSLPLMLGDIILAHGVCTREADDKGIAFADHAQHLMVHGTLHLLGYDHLEDEQAEAMEALERQALAGLGIADPYRAEA</sequence>
<dbReference type="InterPro" id="IPR020549">
    <property type="entry name" value="YbeY_CS"/>
</dbReference>
<keyword evidence="3" id="KW-0690">Ribosome biogenesis</keyword>
<feature type="binding site" evidence="3">
    <location>
        <position position="138"/>
    </location>
    <ligand>
        <name>Zn(2+)</name>
        <dbReference type="ChEBI" id="CHEBI:29105"/>
        <note>catalytic</note>
    </ligand>
</feature>
<feature type="binding site" evidence="3">
    <location>
        <position position="132"/>
    </location>
    <ligand>
        <name>Zn(2+)</name>
        <dbReference type="ChEBI" id="CHEBI:29105"/>
        <note>catalytic</note>
    </ligand>
</feature>
<dbReference type="NCBIfam" id="TIGR00043">
    <property type="entry name" value="rRNA maturation RNase YbeY"/>
    <property type="match status" value="1"/>
</dbReference>
<dbReference type="RefSeq" id="WP_218633480.1">
    <property type="nucleotide sequence ID" value="NZ_JAHVAH010000001.1"/>
</dbReference>
<dbReference type="EMBL" id="JAHVAH010000001">
    <property type="protein sequence ID" value="MBW0145585.1"/>
    <property type="molecule type" value="Genomic_DNA"/>
</dbReference>
<evidence type="ECO:0000256" key="2">
    <source>
        <dbReference type="ARBA" id="ARBA00022833"/>
    </source>
</evidence>
<evidence type="ECO:0000256" key="3">
    <source>
        <dbReference type="HAMAP-Rule" id="MF_00009"/>
    </source>
</evidence>
<comment type="cofactor">
    <cofactor evidence="3">
        <name>Zn(2+)</name>
        <dbReference type="ChEBI" id="CHEBI:29105"/>
    </cofactor>
    <text evidence="3">Binds 1 zinc ion.</text>
</comment>
<dbReference type="InterPro" id="IPR002036">
    <property type="entry name" value="YbeY"/>
</dbReference>
<dbReference type="HAMAP" id="MF_00009">
    <property type="entry name" value="Endoribonucl_YbeY"/>
    <property type="match status" value="1"/>
</dbReference>
<dbReference type="PANTHER" id="PTHR46986">
    <property type="entry name" value="ENDORIBONUCLEASE YBEY, CHLOROPLASTIC"/>
    <property type="match status" value="1"/>
</dbReference>
<comment type="similarity">
    <text evidence="3">Belongs to the endoribonuclease YbeY family.</text>
</comment>
<keyword evidence="5" id="KW-1185">Reference proteome</keyword>
<comment type="function">
    <text evidence="3">Single strand-specific metallo-endoribonuclease involved in late-stage 70S ribosome quality control and in maturation of the 3' terminus of the 16S rRNA.</text>
</comment>
<dbReference type="PROSITE" id="PS01306">
    <property type="entry name" value="UPF0054"/>
    <property type="match status" value="1"/>
</dbReference>
<accession>A0ABS6V7P3</accession>
<organism evidence="4 5">
    <name type="scientific">Sphingomicrobium clamense</name>
    <dbReference type="NCBI Taxonomy" id="2851013"/>
    <lineage>
        <taxon>Bacteria</taxon>
        <taxon>Pseudomonadati</taxon>
        <taxon>Pseudomonadota</taxon>
        <taxon>Alphaproteobacteria</taxon>
        <taxon>Sphingomonadales</taxon>
        <taxon>Sphingomonadaceae</taxon>
        <taxon>Sphingomicrobium</taxon>
    </lineage>
</organism>
<feature type="binding site" evidence="3">
    <location>
        <position position="128"/>
    </location>
    <ligand>
        <name>Zn(2+)</name>
        <dbReference type="ChEBI" id="CHEBI:29105"/>
        <note>catalytic</note>
    </ligand>
</feature>
<dbReference type="Proteomes" id="UP000698028">
    <property type="component" value="Unassembled WGS sequence"/>
</dbReference>
<comment type="subcellular location">
    <subcellularLocation>
        <location evidence="3">Cytoplasm</location>
    </subcellularLocation>
</comment>
<reference evidence="4 5" key="1">
    <citation type="submission" date="2021-07" db="EMBL/GenBank/DDBJ databases">
        <title>The draft genome sequence of Sphingomicrobium sp. B8.</title>
        <authorList>
            <person name="Mu L."/>
        </authorList>
    </citation>
    <scope>NUCLEOTIDE SEQUENCE [LARGE SCALE GENOMIC DNA]</scope>
    <source>
        <strain evidence="4 5">B8</strain>
    </source>
</reference>
<keyword evidence="3" id="KW-0378">Hydrolase</keyword>
<keyword evidence="3" id="KW-0963">Cytoplasm</keyword>
<evidence type="ECO:0000256" key="1">
    <source>
        <dbReference type="ARBA" id="ARBA00022723"/>
    </source>
</evidence>